<sequence length="355" mass="37050">MGGRVNQNARPTPQMMIAERRRARAARRTALYRRLGVVAAMLAVPALAAETAFEPEIRQAPSVAVEPMGYETPGQSFPGSAFYYLEDAPVAADSYTPNGASPDSAALVPSARPGIGPAAAALVAMGTGSDMVRAQECLATAIYYEAASESDAGQRAVAQVVLNRVAHSAWPNTVCGVVYQGSARRTGCQFTFTCDGSLARRPSRGGWERASRIARAALAGSVYAPVGLSTHYHTLAVHPYWAPSLTRTTVIGAHVFYRWPGGAGQSAAFAFNYVGGEPQPGRATTRHSRAPAKGPNPVALAQATSLPEVPETPPGAPQSAPAATSAAAPANTHLLPSSGTVRSEYANSGRWIARP</sequence>
<evidence type="ECO:0000259" key="2">
    <source>
        <dbReference type="Pfam" id="PF07486"/>
    </source>
</evidence>
<protein>
    <recommendedName>
        <fullName evidence="2">Cell wall hydrolase SleB domain-containing protein</fullName>
    </recommendedName>
</protein>
<name>A0ABP9K5L2_9SPHN</name>
<gene>
    <name evidence="3" type="ORF">GCM10023208_12180</name>
</gene>
<proteinExistence type="predicted"/>
<evidence type="ECO:0000256" key="1">
    <source>
        <dbReference type="SAM" id="MobiDB-lite"/>
    </source>
</evidence>
<dbReference type="EMBL" id="BAABHV010000009">
    <property type="protein sequence ID" value="GAA5051875.1"/>
    <property type="molecule type" value="Genomic_DNA"/>
</dbReference>
<comment type="caution">
    <text evidence="3">The sequence shown here is derived from an EMBL/GenBank/DDBJ whole genome shotgun (WGS) entry which is preliminary data.</text>
</comment>
<keyword evidence="4" id="KW-1185">Reference proteome</keyword>
<dbReference type="InterPro" id="IPR042047">
    <property type="entry name" value="SleB_dom1"/>
</dbReference>
<dbReference type="Proteomes" id="UP001500518">
    <property type="component" value="Unassembled WGS sequence"/>
</dbReference>
<dbReference type="InterPro" id="IPR011105">
    <property type="entry name" value="Cell_wall_hydrolase_SleB"/>
</dbReference>
<evidence type="ECO:0000313" key="3">
    <source>
        <dbReference type="EMBL" id="GAA5051875.1"/>
    </source>
</evidence>
<feature type="compositionally biased region" description="Low complexity" evidence="1">
    <location>
        <begin position="317"/>
        <end position="330"/>
    </location>
</feature>
<dbReference type="Pfam" id="PF07486">
    <property type="entry name" value="Hydrolase_2"/>
    <property type="match status" value="1"/>
</dbReference>
<reference evidence="4" key="1">
    <citation type="journal article" date="2019" name="Int. J. Syst. Evol. Microbiol.">
        <title>The Global Catalogue of Microorganisms (GCM) 10K type strain sequencing project: providing services to taxonomists for standard genome sequencing and annotation.</title>
        <authorList>
            <consortium name="The Broad Institute Genomics Platform"/>
            <consortium name="The Broad Institute Genome Sequencing Center for Infectious Disease"/>
            <person name="Wu L."/>
            <person name="Ma J."/>
        </authorList>
    </citation>
    <scope>NUCLEOTIDE SEQUENCE [LARGE SCALE GENOMIC DNA]</scope>
    <source>
        <strain evidence="4">JCM 18014</strain>
    </source>
</reference>
<accession>A0ABP9K5L2</accession>
<organism evidence="3 4">
    <name type="scientific">Erythrobacter westpacificensis</name>
    <dbReference type="NCBI Taxonomy" id="1055231"/>
    <lineage>
        <taxon>Bacteria</taxon>
        <taxon>Pseudomonadati</taxon>
        <taxon>Pseudomonadota</taxon>
        <taxon>Alphaproteobacteria</taxon>
        <taxon>Sphingomonadales</taxon>
        <taxon>Erythrobacteraceae</taxon>
        <taxon>Erythrobacter/Porphyrobacter group</taxon>
        <taxon>Erythrobacter</taxon>
    </lineage>
</organism>
<feature type="domain" description="Cell wall hydrolase SleB" evidence="2">
    <location>
        <begin position="148"/>
        <end position="257"/>
    </location>
</feature>
<feature type="region of interest" description="Disordered" evidence="1">
    <location>
        <begin position="305"/>
        <end position="355"/>
    </location>
</feature>
<evidence type="ECO:0000313" key="4">
    <source>
        <dbReference type="Proteomes" id="UP001500518"/>
    </source>
</evidence>
<dbReference type="Gene3D" id="1.10.10.2520">
    <property type="entry name" value="Cell wall hydrolase SleB, domain 1"/>
    <property type="match status" value="1"/>
</dbReference>